<name>A0A1G4IG73_TRYEQ</name>
<dbReference type="AlphaFoldDB" id="A0A1G4IG73"/>
<accession>A0A1G4IG73</accession>
<protein>
    <submittedName>
        <fullName evidence="1">Uncharacterized protein</fullName>
    </submittedName>
</protein>
<reference evidence="1" key="1">
    <citation type="submission" date="2016-09" db="EMBL/GenBank/DDBJ databases">
        <authorList>
            <person name="Hebert L."/>
            <person name="Moumen B."/>
        </authorList>
    </citation>
    <scope>NUCLEOTIDE SEQUENCE [LARGE SCALE GENOMIC DNA]</scope>
    <source>
        <strain evidence="1">OVI</strain>
    </source>
</reference>
<proteinExistence type="predicted"/>
<evidence type="ECO:0000313" key="2">
    <source>
        <dbReference type="Proteomes" id="UP000195570"/>
    </source>
</evidence>
<dbReference type="EMBL" id="CZPT02001623">
    <property type="protein sequence ID" value="SCU71394.1"/>
    <property type="molecule type" value="Genomic_DNA"/>
</dbReference>
<evidence type="ECO:0000313" key="1">
    <source>
        <dbReference type="EMBL" id="SCU71394.1"/>
    </source>
</evidence>
<gene>
    <name evidence="1" type="ORF">TEOVI_000297500</name>
</gene>
<dbReference type="VEuPathDB" id="TriTrypDB:TEOVI_000297500"/>
<dbReference type="Proteomes" id="UP000195570">
    <property type="component" value="Unassembled WGS sequence"/>
</dbReference>
<keyword evidence="2" id="KW-1185">Reference proteome</keyword>
<organism evidence="1 2">
    <name type="scientific">Trypanosoma equiperdum</name>
    <dbReference type="NCBI Taxonomy" id="5694"/>
    <lineage>
        <taxon>Eukaryota</taxon>
        <taxon>Discoba</taxon>
        <taxon>Euglenozoa</taxon>
        <taxon>Kinetoplastea</taxon>
        <taxon>Metakinetoplastina</taxon>
        <taxon>Trypanosomatida</taxon>
        <taxon>Trypanosomatidae</taxon>
        <taxon>Trypanosoma</taxon>
    </lineage>
</organism>
<comment type="caution">
    <text evidence="1">The sequence shown here is derived from an EMBL/GenBank/DDBJ whole genome shotgun (WGS) entry which is preliminary data.</text>
</comment>
<dbReference type="GeneID" id="92376915"/>
<dbReference type="RefSeq" id="XP_067082066.1">
    <property type="nucleotide sequence ID" value="XM_067225965.1"/>
</dbReference>
<sequence>MGYDRRSSDPKRTGDPCGYFTIFVAFPSLAAPRVSMEIERSPFLMLQRGAASRCGRSLLWNFLHLSFTSVSSTSRRAPP</sequence>